<reference evidence="2" key="1">
    <citation type="submission" date="2020-04" db="EMBL/GenBank/DDBJ databases">
        <title>Hybrid Assembly of Korean Phytophthora infestans isolates.</title>
        <authorList>
            <person name="Prokchorchik M."/>
            <person name="Lee Y."/>
            <person name="Seo J."/>
            <person name="Cho J.-H."/>
            <person name="Park Y.-E."/>
            <person name="Jang D.-C."/>
            <person name="Im J.-S."/>
            <person name="Choi J.-G."/>
            <person name="Park H.-J."/>
            <person name="Lee G.-B."/>
            <person name="Lee Y.-G."/>
            <person name="Hong S.-Y."/>
            <person name="Cho K."/>
            <person name="Sohn K.H."/>
        </authorList>
    </citation>
    <scope>NUCLEOTIDE SEQUENCE</scope>
    <source>
        <strain evidence="2">KR_1_A1</strain>
    </source>
</reference>
<organism evidence="2 3">
    <name type="scientific">Phytophthora infestans</name>
    <name type="common">Potato late blight agent</name>
    <name type="synonym">Botrytis infestans</name>
    <dbReference type="NCBI Taxonomy" id="4787"/>
    <lineage>
        <taxon>Eukaryota</taxon>
        <taxon>Sar</taxon>
        <taxon>Stramenopiles</taxon>
        <taxon>Oomycota</taxon>
        <taxon>Peronosporomycetes</taxon>
        <taxon>Peronosporales</taxon>
        <taxon>Peronosporaceae</taxon>
        <taxon>Phytophthora</taxon>
    </lineage>
</organism>
<feature type="region of interest" description="Disordered" evidence="1">
    <location>
        <begin position="59"/>
        <end position="87"/>
    </location>
</feature>
<feature type="compositionally biased region" description="Polar residues" evidence="1">
    <location>
        <begin position="75"/>
        <end position="85"/>
    </location>
</feature>
<dbReference type="AlphaFoldDB" id="A0A833SCY8"/>
<name>A0A833SCY8_PHYIN</name>
<accession>A0A833SCY8</accession>
<gene>
    <name evidence="2" type="ORF">GN244_ATG01576</name>
</gene>
<dbReference type="Proteomes" id="UP000602510">
    <property type="component" value="Unassembled WGS sequence"/>
</dbReference>
<keyword evidence="3" id="KW-1185">Reference proteome</keyword>
<evidence type="ECO:0000313" key="3">
    <source>
        <dbReference type="Proteomes" id="UP000602510"/>
    </source>
</evidence>
<comment type="caution">
    <text evidence="2">The sequence shown here is derived from an EMBL/GenBank/DDBJ whole genome shotgun (WGS) entry which is preliminary data.</text>
</comment>
<dbReference type="EMBL" id="WSZM01000033">
    <property type="protein sequence ID" value="KAF4046017.1"/>
    <property type="molecule type" value="Genomic_DNA"/>
</dbReference>
<proteinExistence type="predicted"/>
<evidence type="ECO:0000313" key="2">
    <source>
        <dbReference type="EMBL" id="KAF4046017.1"/>
    </source>
</evidence>
<sequence length="103" mass="10971">MVCQSSGSDERHDHGDPSAATLFSSVLTLLPPISVQQTESAAATHAVLPELLCPERCKDQLTTGSTSKMPKATSPPRSTNSSPLRSSLKICRTRVPKASILVR</sequence>
<protein>
    <submittedName>
        <fullName evidence="2">Uncharacterized protein</fullName>
    </submittedName>
</protein>
<evidence type="ECO:0000256" key="1">
    <source>
        <dbReference type="SAM" id="MobiDB-lite"/>
    </source>
</evidence>